<evidence type="ECO:0000256" key="1">
    <source>
        <dbReference type="SAM" id="MobiDB-lite"/>
    </source>
</evidence>
<evidence type="ECO:0000313" key="3">
    <source>
        <dbReference type="Proteomes" id="UP000036499"/>
    </source>
</evidence>
<proteinExistence type="predicted"/>
<feature type="compositionally biased region" description="Low complexity" evidence="1">
    <location>
        <begin position="169"/>
        <end position="178"/>
    </location>
</feature>
<evidence type="ECO:0000313" key="2">
    <source>
        <dbReference type="EMBL" id="KLO47730.1"/>
    </source>
</evidence>
<sequence length="178" mass="16858">MSEDGADDVTIGDKFGDAWQKLDTVAKALASVATETETAATTVASKSSGSLAAGAVPSASAPLSPFVSALTSTLTKESAPAKSSAAALGTAVTGLQTWAKTTHNIDVTAAAAVPGASGSEPTPKAGTADSPAAGTPNSAPLLPVTPPPAPPGTVPAAPGSSIFAGPYGGAAAPAAPPK</sequence>
<feature type="compositionally biased region" description="Pro residues" evidence="1">
    <location>
        <begin position="143"/>
        <end position="153"/>
    </location>
</feature>
<keyword evidence="3" id="KW-1185">Reference proteome</keyword>
<dbReference type="EMBL" id="LDPU01000003">
    <property type="protein sequence ID" value="KLO47730.1"/>
    <property type="molecule type" value="Genomic_DNA"/>
</dbReference>
<gene>
    <name evidence="2" type="ORF">ABW05_31670</name>
</gene>
<comment type="caution">
    <text evidence="2">The sequence shown here is derived from an EMBL/GenBank/DDBJ whole genome shotgun (WGS) entry which is preliminary data.</text>
</comment>
<reference evidence="2 3" key="1">
    <citation type="submission" date="2015-05" db="EMBL/GenBank/DDBJ databases">
        <title>Genome sequence of Mycobacterium senegalense.</title>
        <authorList>
            <person name="Greninger A.L."/>
            <person name="Miller S."/>
        </authorList>
    </citation>
    <scope>NUCLEOTIDE SEQUENCE [LARGE SCALE GENOMIC DNA]</scope>
    <source>
        <strain evidence="2 3">CK2</strain>
    </source>
</reference>
<dbReference type="RefSeq" id="WP_047036680.1">
    <property type="nucleotide sequence ID" value="NZ_LDCO01000003.1"/>
</dbReference>
<protein>
    <submittedName>
        <fullName evidence="2">Uncharacterized protein</fullName>
    </submittedName>
</protein>
<feature type="region of interest" description="Disordered" evidence="1">
    <location>
        <begin position="113"/>
        <end position="178"/>
    </location>
</feature>
<dbReference type="Proteomes" id="UP000036499">
    <property type="component" value="Unassembled WGS sequence"/>
</dbReference>
<name>A0ABR5FMH5_9MYCO</name>
<accession>A0ABR5FMH5</accession>
<organism evidence="2 3">
    <name type="scientific">Mycolicibacterium senegalense</name>
    <dbReference type="NCBI Taxonomy" id="1796"/>
    <lineage>
        <taxon>Bacteria</taxon>
        <taxon>Bacillati</taxon>
        <taxon>Actinomycetota</taxon>
        <taxon>Actinomycetes</taxon>
        <taxon>Mycobacteriales</taxon>
        <taxon>Mycobacteriaceae</taxon>
        <taxon>Mycolicibacterium</taxon>
    </lineage>
</organism>